<dbReference type="CDD" id="cd10566">
    <property type="entry name" value="MDM2_like"/>
    <property type="match status" value="1"/>
</dbReference>
<dbReference type="PANTHER" id="PTHR46858:SF5">
    <property type="entry name" value="E3 UBIQUITIN-PROTEIN LIGASE APD1-RELATED"/>
    <property type="match status" value="1"/>
</dbReference>
<evidence type="ECO:0008006" key="12">
    <source>
        <dbReference type="Google" id="ProtNLM"/>
    </source>
</evidence>
<dbReference type="InterPro" id="IPR001876">
    <property type="entry name" value="Znf_RanBP2"/>
</dbReference>
<evidence type="ECO:0000259" key="9">
    <source>
        <dbReference type="PROSITE" id="PS51925"/>
    </source>
</evidence>
<dbReference type="PROSITE" id="PS01358">
    <property type="entry name" value="ZF_RANBP2_1"/>
    <property type="match status" value="1"/>
</dbReference>
<evidence type="ECO:0000256" key="2">
    <source>
        <dbReference type="ARBA" id="ARBA00022723"/>
    </source>
</evidence>
<dbReference type="InterPro" id="IPR013083">
    <property type="entry name" value="Znf_RING/FYVE/PHD"/>
</dbReference>
<dbReference type="Pfam" id="PF13920">
    <property type="entry name" value="zf-C3HC4_3"/>
    <property type="match status" value="1"/>
</dbReference>
<dbReference type="Gene3D" id="1.10.245.10">
    <property type="entry name" value="SWIB/MDM2 domain"/>
    <property type="match status" value="1"/>
</dbReference>
<evidence type="ECO:0000313" key="11">
    <source>
        <dbReference type="Proteomes" id="UP000887568"/>
    </source>
</evidence>
<dbReference type="GO" id="GO:0008270">
    <property type="term" value="F:zinc ion binding"/>
    <property type="evidence" value="ECO:0007669"/>
    <property type="project" value="UniProtKB-KW"/>
</dbReference>
<dbReference type="GeneID" id="119739214"/>
<feature type="compositionally biased region" description="Polar residues" evidence="6">
    <location>
        <begin position="483"/>
        <end position="498"/>
    </location>
</feature>
<keyword evidence="3 5" id="KW-0863">Zinc-finger</keyword>
<feature type="region of interest" description="Disordered" evidence="6">
    <location>
        <begin position="388"/>
        <end position="414"/>
    </location>
</feature>
<evidence type="ECO:0000256" key="6">
    <source>
        <dbReference type="SAM" id="MobiDB-lite"/>
    </source>
</evidence>
<reference evidence="10" key="1">
    <citation type="submission" date="2022-11" db="UniProtKB">
        <authorList>
            <consortium name="EnsemblMetazoa"/>
        </authorList>
    </citation>
    <scope>IDENTIFICATION</scope>
</reference>
<sequence length="901" mass="98502">MESEHGETPVSKKRRRSKHCHHSGDQKRSSSSHSSSVEVTTATCRPTIIATATSVSSSKAPSREEAAIAMATVLASELRPEHKLPSRDILVQPQPNFMELLRTVGAQGPVFTARQVLCYLIKYISSRQLYVQQDPKRVYCEKDPLGAVFGVPTFTIKDARKLLFENMSVLRESPDFQSQHNDAFQRQQRKLYYTFHQAQQTTDVTRPTPVPTRSATAPSPHSLPSASHRLNQVDSINKPSSSVKRTGGGGKFTESSVFRGEDLPDSAHISRPRQPIHDYTVSVTSAPKGLPVASEFNMPSSTTMPLSDEVTCAINPTSALRQHNQAPPVAPKLLAGKESMSKRSPASCTVTTSLSSMSIVAETKRMPDLPTQSTAVAPGISMLRPPFSCGRKRKQSRLTSDSSEDCVRITSHQNSESDKVANRPWYCMLYHPSEELKSQGSEVLSIQDCETAIVADSSDDLWFVDEDEGTPVEYEVPSDSSDDYTINKGSSDDSSSGTEMVYDVLLQREDSGDSHFADNSDEDTTDTEISDLDKWECMECSMRNSPFKRYCSRCWALRKGWLPDSQRMTLKERLQNSNRSLRRSFSAPAGNINPPSPWCPAPTPCTPVNLATGALQSEITPSTVQESHNINPIVTELSPNLPGISRDVADGLTFDLRKDIPDGNVGSDEDEAGTGISSSGEQKLKRTISDEYGENSQDTVVIAQDSHGHSTESDSQTEAEKSQSTQQGIQRREDSGIGLTQESSITNDLSTSSKIPTLPTVTPLKSQVQNAPGYPPRKRQRSASGSDLPEQSGPSFSVLKSLKCSNSTIRQVGMGVLSHSLPTGKSDPGAGPSSAQANVVTKHYNDLCIICYSRPKTASIIHGRTGHQVCCYPCAKKLHHRGKPCPVCRRSIQAVIKNFLL</sequence>
<dbReference type="PROSITE" id="PS51925">
    <property type="entry name" value="SWIB_MDM2"/>
    <property type="match status" value="1"/>
</dbReference>
<dbReference type="GO" id="GO:0043066">
    <property type="term" value="P:negative regulation of apoptotic process"/>
    <property type="evidence" value="ECO:0007669"/>
    <property type="project" value="TreeGrafter"/>
</dbReference>
<dbReference type="OrthoDB" id="24526at2759"/>
<keyword evidence="2" id="KW-0479">Metal-binding</keyword>
<feature type="domain" description="DM2" evidence="9">
    <location>
        <begin position="89"/>
        <end position="169"/>
    </location>
</feature>
<dbReference type="InterPro" id="IPR003121">
    <property type="entry name" value="SWIB_MDM2_domain"/>
</dbReference>
<dbReference type="EnsemblMetazoa" id="XM_038214065.1">
    <property type="protein sequence ID" value="XP_038069993.1"/>
    <property type="gene ID" value="LOC119739214"/>
</dbReference>
<dbReference type="InterPro" id="IPR001841">
    <property type="entry name" value="Znf_RING"/>
</dbReference>
<evidence type="ECO:0000256" key="5">
    <source>
        <dbReference type="PROSITE-ProRule" id="PRU00322"/>
    </source>
</evidence>
<name>A0A914B254_PATMI</name>
<feature type="region of interest" description="Disordered" evidence="6">
    <location>
        <begin position="1"/>
        <end position="39"/>
    </location>
</feature>
<feature type="compositionally biased region" description="Basic residues" evidence="6">
    <location>
        <begin position="11"/>
        <end position="21"/>
    </location>
</feature>
<feature type="compositionally biased region" description="Polar residues" evidence="6">
    <location>
        <begin position="738"/>
        <end position="770"/>
    </location>
</feature>
<evidence type="ECO:0000256" key="4">
    <source>
        <dbReference type="ARBA" id="ARBA00022833"/>
    </source>
</evidence>
<feature type="region of interest" description="Disordered" evidence="6">
    <location>
        <begin position="471"/>
        <end position="498"/>
    </location>
</feature>
<dbReference type="CDD" id="cd16646">
    <property type="entry name" value="mRING-HC-C2H2C4_MDM2-like"/>
    <property type="match status" value="1"/>
</dbReference>
<feature type="region of interest" description="Disordered" evidence="6">
    <location>
        <begin position="198"/>
        <end position="273"/>
    </location>
</feature>
<dbReference type="Gene3D" id="3.30.40.10">
    <property type="entry name" value="Zinc/RING finger domain, C3HC4 (zinc finger)"/>
    <property type="match status" value="1"/>
</dbReference>
<evidence type="ECO:0000259" key="7">
    <source>
        <dbReference type="PROSITE" id="PS50089"/>
    </source>
</evidence>
<dbReference type="SUPFAM" id="SSF90209">
    <property type="entry name" value="Ran binding protein zinc finger-like"/>
    <property type="match status" value="1"/>
</dbReference>
<dbReference type="InterPro" id="IPR036443">
    <property type="entry name" value="Znf_RanBP2_sf"/>
</dbReference>
<evidence type="ECO:0000313" key="10">
    <source>
        <dbReference type="EnsemblMetazoa" id="XP_038069993.1"/>
    </source>
</evidence>
<dbReference type="SUPFAM" id="SSF47592">
    <property type="entry name" value="SWIB/MDM2 domain"/>
    <property type="match status" value="1"/>
</dbReference>
<proteinExistence type="inferred from homology"/>
<keyword evidence="4" id="KW-0862">Zinc</keyword>
<dbReference type="OMA" id="HYNDLCI"/>
<evidence type="ECO:0000256" key="3">
    <source>
        <dbReference type="ARBA" id="ARBA00022771"/>
    </source>
</evidence>
<dbReference type="Gene3D" id="2.30.30.380">
    <property type="entry name" value="Zn-finger domain of Sec23/24"/>
    <property type="match status" value="1"/>
</dbReference>
<feature type="region of interest" description="Disordered" evidence="6">
    <location>
        <begin position="705"/>
        <end position="795"/>
    </location>
</feature>
<feature type="domain" description="RING-type" evidence="7">
    <location>
        <begin position="848"/>
        <end position="889"/>
    </location>
</feature>
<dbReference type="RefSeq" id="XP_038069993.1">
    <property type="nucleotide sequence ID" value="XM_038214065.1"/>
</dbReference>
<dbReference type="InterPro" id="IPR036885">
    <property type="entry name" value="SWIB_MDM2_dom_sf"/>
</dbReference>
<organism evidence="10 11">
    <name type="scientific">Patiria miniata</name>
    <name type="common">Bat star</name>
    <name type="synonym">Asterina miniata</name>
    <dbReference type="NCBI Taxonomy" id="46514"/>
    <lineage>
        <taxon>Eukaryota</taxon>
        <taxon>Metazoa</taxon>
        <taxon>Echinodermata</taxon>
        <taxon>Eleutherozoa</taxon>
        <taxon>Asterozoa</taxon>
        <taxon>Asteroidea</taxon>
        <taxon>Valvatacea</taxon>
        <taxon>Valvatida</taxon>
        <taxon>Asterinidae</taxon>
        <taxon>Patiria</taxon>
    </lineage>
</organism>
<dbReference type="AlphaFoldDB" id="A0A914B254"/>
<evidence type="ECO:0000259" key="8">
    <source>
        <dbReference type="PROSITE" id="PS50199"/>
    </source>
</evidence>
<comment type="similarity">
    <text evidence="1">Belongs to the MDM2/MDM4 family.</text>
</comment>
<dbReference type="PANTHER" id="PTHR46858">
    <property type="entry name" value="OS05G0521000 PROTEIN"/>
    <property type="match status" value="1"/>
</dbReference>
<keyword evidence="11" id="KW-1185">Reference proteome</keyword>
<dbReference type="GO" id="GO:0010468">
    <property type="term" value="P:regulation of gene expression"/>
    <property type="evidence" value="ECO:0007669"/>
    <property type="project" value="TreeGrafter"/>
</dbReference>
<dbReference type="GO" id="GO:0016567">
    <property type="term" value="P:protein ubiquitination"/>
    <property type="evidence" value="ECO:0007669"/>
    <property type="project" value="TreeGrafter"/>
</dbReference>
<accession>A0A914B254</accession>
<protein>
    <recommendedName>
        <fullName evidence="12">RING-type E3 ubiquitin transferase</fullName>
    </recommendedName>
</protein>
<feature type="region of interest" description="Disordered" evidence="6">
    <location>
        <begin position="660"/>
        <end position="684"/>
    </location>
</feature>
<evidence type="ECO:0000256" key="1">
    <source>
        <dbReference type="ARBA" id="ARBA00005803"/>
    </source>
</evidence>
<dbReference type="PROSITE" id="PS50089">
    <property type="entry name" value="ZF_RING_2"/>
    <property type="match status" value="1"/>
</dbReference>
<feature type="compositionally biased region" description="Low complexity" evidence="6">
    <location>
        <begin position="201"/>
        <end position="227"/>
    </location>
</feature>
<feature type="compositionally biased region" description="Polar residues" evidence="6">
    <location>
        <begin position="228"/>
        <end position="244"/>
    </location>
</feature>
<dbReference type="GO" id="GO:0061630">
    <property type="term" value="F:ubiquitin protein ligase activity"/>
    <property type="evidence" value="ECO:0007669"/>
    <property type="project" value="TreeGrafter"/>
</dbReference>
<dbReference type="Proteomes" id="UP000887568">
    <property type="component" value="Unplaced"/>
</dbReference>
<feature type="domain" description="RanBP2-type" evidence="8">
    <location>
        <begin position="531"/>
        <end position="560"/>
    </location>
</feature>
<dbReference type="PROSITE" id="PS50199">
    <property type="entry name" value="ZF_RANBP2_2"/>
    <property type="match status" value="1"/>
</dbReference>